<keyword evidence="4" id="KW-0408">Iron</keyword>
<comment type="caution">
    <text evidence="6">The sequence shown here is derived from an EMBL/GenBank/DDBJ whole genome shotgun (WGS) entry which is preliminary data.</text>
</comment>
<dbReference type="EMBL" id="PEYT01000014">
    <property type="protein sequence ID" value="PIS23100.1"/>
    <property type="molecule type" value="Genomic_DNA"/>
</dbReference>
<evidence type="ECO:0000313" key="6">
    <source>
        <dbReference type="EMBL" id="PIS23100.1"/>
    </source>
</evidence>
<name>A0A2H0XDT0_UNCKA</name>
<accession>A0A2H0XDT0</accession>
<evidence type="ECO:0000256" key="2">
    <source>
        <dbReference type="ARBA" id="ARBA00022723"/>
    </source>
</evidence>
<evidence type="ECO:0000256" key="1">
    <source>
        <dbReference type="ARBA" id="ARBA00022448"/>
    </source>
</evidence>
<sequence length="73" mass="8046">MTKISKIEIDTTMCIGDGTCEVVAAKTFRLNTEGKSTVIKPWADNDEEIVRAAQSCPVLAIKLFDEEGKQLFP</sequence>
<dbReference type="AlphaFoldDB" id="A0A2H0XDT0"/>
<keyword evidence="1" id="KW-0813">Transport</keyword>
<keyword evidence="2" id="KW-0479">Metal-binding</keyword>
<protein>
    <submittedName>
        <fullName evidence="6">Ferredoxin</fullName>
    </submittedName>
</protein>
<dbReference type="Gene3D" id="3.30.70.20">
    <property type="match status" value="1"/>
</dbReference>
<dbReference type="Proteomes" id="UP000230340">
    <property type="component" value="Unassembled WGS sequence"/>
</dbReference>
<dbReference type="InterPro" id="IPR051269">
    <property type="entry name" value="Fe-S_cluster_ET"/>
</dbReference>
<dbReference type="SUPFAM" id="SSF54862">
    <property type="entry name" value="4Fe-4S ferredoxins"/>
    <property type="match status" value="1"/>
</dbReference>
<gene>
    <name evidence="6" type="ORF">COT49_01875</name>
</gene>
<evidence type="ECO:0000256" key="5">
    <source>
        <dbReference type="ARBA" id="ARBA00023014"/>
    </source>
</evidence>
<evidence type="ECO:0000256" key="3">
    <source>
        <dbReference type="ARBA" id="ARBA00022982"/>
    </source>
</evidence>
<dbReference type="Pfam" id="PF13370">
    <property type="entry name" value="Fer4_13"/>
    <property type="match status" value="1"/>
</dbReference>
<keyword evidence="3" id="KW-0249">Electron transport</keyword>
<dbReference type="PANTHER" id="PTHR36923">
    <property type="entry name" value="FERREDOXIN"/>
    <property type="match status" value="1"/>
</dbReference>
<dbReference type="GO" id="GO:0046872">
    <property type="term" value="F:metal ion binding"/>
    <property type="evidence" value="ECO:0007669"/>
    <property type="project" value="UniProtKB-KW"/>
</dbReference>
<evidence type="ECO:0000313" key="7">
    <source>
        <dbReference type="Proteomes" id="UP000230340"/>
    </source>
</evidence>
<evidence type="ECO:0000256" key="4">
    <source>
        <dbReference type="ARBA" id="ARBA00023004"/>
    </source>
</evidence>
<reference evidence="7" key="1">
    <citation type="submission" date="2017-09" db="EMBL/GenBank/DDBJ databases">
        <title>Depth-based differentiation of microbial function through sediment-hosted aquifers and enrichment of novel symbionts in the deep terrestrial subsurface.</title>
        <authorList>
            <person name="Probst A.J."/>
            <person name="Ladd B."/>
            <person name="Jarett J.K."/>
            <person name="Geller-Mcgrath D.E."/>
            <person name="Sieber C.M.K."/>
            <person name="Emerson J.B."/>
            <person name="Anantharaman K."/>
            <person name="Thomas B.C."/>
            <person name="Malmstrom R."/>
            <person name="Stieglmeier M."/>
            <person name="Klingl A."/>
            <person name="Woyke T."/>
            <person name="Ryan C.M."/>
            <person name="Banfield J.F."/>
        </authorList>
    </citation>
    <scope>NUCLEOTIDE SEQUENCE [LARGE SCALE GENOMIC DNA]</scope>
</reference>
<dbReference type="PANTHER" id="PTHR36923:SF3">
    <property type="entry name" value="FERREDOXIN"/>
    <property type="match status" value="1"/>
</dbReference>
<keyword evidence="5" id="KW-0411">Iron-sulfur</keyword>
<organism evidence="6 7">
    <name type="scientific">candidate division WWE3 bacterium CG08_land_8_20_14_0_20_40_13</name>
    <dbReference type="NCBI Taxonomy" id="1975084"/>
    <lineage>
        <taxon>Bacteria</taxon>
        <taxon>Katanobacteria</taxon>
    </lineage>
</organism>
<dbReference type="GO" id="GO:0051536">
    <property type="term" value="F:iron-sulfur cluster binding"/>
    <property type="evidence" value="ECO:0007669"/>
    <property type="project" value="UniProtKB-KW"/>
</dbReference>
<proteinExistence type="predicted"/>